<dbReference type="InterPro" id="IPR023346">
    <property type="entry name" value="Lysozyme-like_dom_sf"/>
</dbReference>
<reference evidence="1 3" key="1">
    <citation type="submission" date="2016-10" db="EMBL/GenBank/DDBJ databases">
        <authorList>
            <person name="Varghese N."/>
            <person name="Submissions S."/>
        </authorList>
    </citation>
    <scope>NUCLEOTIDE SEQUENCE [LARGE SCALE GENOMIC DNA]</scope>
    <source>
        <strain evidence="1 3">DSM 17835</strain>
    </source>
</reference>
<sequence length="702" mass="78906">MAYRIDEHSPTTTYVVEQLCVPKPFSRNFVLVRHRLVAPEIEGSPDEPPSLTFYSLYMHLRDWAVYRHDPSIPRPAFWPEGLSGHVKATAGDTLPGHPREQGLKVYNQAQHGKALGLLSPGTPVTVSGKGELRKLENTHGPDRLKSADGSLLGYLHIDYLAHIAGDEYRIKANPSLRVRAEANISSTILMELPHGTEVTASGEGAFRKLERVNQYVHFDSLDGVREPIADRIVVLDQPIAIKAGDLIGHMGTYQNGDAEHPETKLHLEAFSADCVESFIETSRAWAQRLPITGKTWLKLAKGTTLVMHQAHFSATYPPSLNEANTLSDADLLVPDSLLNGLPAENKITIAATADRKTCHWYRLDGLLHDANGTLLNGWLREEVGITPRVNPWSWEGYDVIFNDDAPGQSLASFFRAVGQFSEGELERHGDLADKSDKGPLKSRLYDIIDRDRDGNMTAAELQSAIGLPAHAQSLAQLIVHYESEWRHTPHKWDALDEVLDHSASTPLRNWLAEKERIKQISWWNEVALKVGLPVHGRVYHLHPVGLGARFLVVSPLEITFAQLKMIFPTADDSDIDVVLGEINGRLSEFKLDTRLRQRHFFAQIKGEVGSSMRGVSESWEYSREVLRSFSAYYRAYPIEAEEDGYLKDKQGRIVRRANQRNVGRKHFQRLNGNRESFPDDGYNFRGRGLIQITGYEKYNGFM</sequence>
<dbReference type="PROSITE" id="PS00018">
    <property type="entry name" value="EF_HAND_1"/>
    <property type="match status" value="1"/>
</dbReference>
<dbReference type="AlphaFoldDB" id="A0A5C5QKE5"/>
<dbReference type="InterPro" id="IPR018247">
    <property type="entry name" value="EF_Hand_1_Ca_BS"/>
</dbReference>
<dbReference type="Proteomes" id="UP000182858">
    <property type="component" value="Chromosome I"/>
</dbReference>
<organism evidence="2 4">
    <name type="scientific">Pseudomonas extremaustralis</name>
    <dbReference type="NCBI Taxonomy" id="359110"/>
    <lineage>
        <taxon>Bacteria</taxon>
        <taxon>Pseudomonadati</taxon>
        <taxon>Pseudomonadota</taxon>
        <taxon>Gammaproteobacteria</taxon>
        <taxon>Pseudomonadales</taxon>
        <taxon>Pseudomonadaceae</taxon>
        <taxon>Pseudomonas</taxon>
    </lineage>
</organism>
<protein>
    <recommendedName>
        <fullName evidence="5">EF-hand domain-containing protein</fullName>
    </recommendedName>
</protein>
<dbReference type="Proteomes" id="UP000317951">
    <property type="component" value="Unassembled WGS sequence"/>
</dbReference>
<dbReference type="RefSeq" id="WP_130926062.1">
    <property type="nucleotide sequence ID" value="NZ_LT629689.1"/>
</dbReference>
<evidence type="ECO:0000313" key="3">
    <source>
        <dbReference type="Proteomes" id="UP000182858"/>
    </source>
</evidence>
<evidence type="ECO:0008006" key="5">
    <source>
        <dbReference type="Google" id="ProtNLM"/>
    </source>
</evidence>
<dbReference type="OrthoDB" id="1242806at2"/>
<evidence type="ECO:0000313" key="4">
    <source>
        <dbReference type="Proteomes" id="UP000317951"/>
    </source>
</evidence>
<proteinExistence type="predicted"/>
<evidence type="ECO:0000313" key="2">
    <source>
        <dbReference type="EMBL" id="TWS05930.1"/>
    </source>
</evidence>
<evidence type="ECO:0000313" key="1">
    <source>
        <dbReference type="EMBL" id="SDE80851.1"/>
    </source>
</evidence>
<dbReference type="EMBL" id="LT629689">
    <property type="protein sequence ID" value="SDE80851.1"/>
    <property type="molecule type" value="Genomic_DNA"/>
</dbReference>
<accession>A0A5C5QKE5</accession>
<dbReference type="GeneID" id="78552521"/>
<dbReference type="SUPFAM" id="SSF53955">
    <property type="entry name" value="Lysozyme-like"/>
    <property type="match status" value="1"/>
</dbReference>
<dbReference type="EMBL" id="VFET01000004">
    <property type="protein sequence ID" value="TWS05930.1"/>
    <property type="molecule type" value="Genomic_DNA"/>
</dbReference>
<keyword evidence="3" id="KW-1185">Reference proteome</keyword>
<reference evidence="2 4" key="2">
    <citation type="submission" date="2019-06" db="EMBL/GenBank/DDBJ databases">
        <title>Pseudomonas bimorpha sp. nov. isolated from bovine raw milk and skim milk concentrate.</title>
        <authorList>
            <person name="Hofmann K."/>
            <person name="Huptas C."/>
            <person name="Doll E."/>
            <person name="Scherer S."/>
            <person name="Wenning M."/>
        </authorList>
    </citation>
    <scope>NUCLEOTIDE SEQUENCE [LARGE SCALE GENOMIC DNA]</scope>
    <source>
        <strain evidence="2 4">DSM 17835</strain>
    </source>
</reference>
<gene>
    <name evidence="2" type="ORF">FIV36_06015</name>
    <name evidence="1" type="ORF">SAMN05216591_1009</name>
</gene>
<dbReference type="Gene3D" id="1.10.530.10">
    <property type="match status" value="1"/>
</dbReference>
<name>A0A5C5QKE5_9PSED</name>